<dbReference type="CDD" id="cd06170">
    <property type="entry name" value="LuxR_C_like"/>
    <property type="match status" value="1"/>
</dbReference>
<dbReference type="RefSeq" id="WP_317995271.1">
    <property type="nucleotide sequence ID" value="NZ_AP025523.1"/>
</dbReference>
<evidence type="ECO:0000313" key="2">
    <source>
        <dbReference type="EMBL" id="BDE07694.1"/>
    </source>
</evidence>
<dbReference type="InterPro" id="IPR000792">
    <property type="entry name" value="Tscrpt_reg_LuxR_C"/>
</dbReference>
<reference evidence="2 3" key="1">
    <citation type="journal article" date="2022" name="ISME Commun">
        <title>Vulcanimicrobium alpinus gen. nov. sp. nov., the first cultivated representative of the candidate phylum 'Eremiobacterota', is a metabolically versatile aerobic anoxygenic phototroph.</title>
        <authorList>
            <person name="Yabe S."/>
            <person name="Muto K."/>
            <person name="Abe K."/>
            <person name="Yokota A."/>
            <person name="Staudigel H."/>
            <person name="Tebo B.M."/>
        </authorList>
    </citation>
    <scope>NUCLEOTIDE SEQUENCE [LARGE SCALE GENOMIC DNA]</scope>
    <source>
        <strain evidence="2 3">WC8-2</strain>
    </source>
</reference>
<dbReference type="SUPFAM" id="SSF46894">
    <property type="entry name" value="C-terminal effector domain of the bipartite response regulators"/>
    <property type="match status" value="1"/>
</dbReference>
<dbReference type="Pfam" id="PF00196">
    <property type="entry name" value="GerE"/>
    <property type="match status" value="1"/>
</dbReference>
<dbReference type="KEGG" id="vab:WPS_29700"/>
<organism evidence="2 3">
    <name type="scientific">Vulcanimicrobium alpinum</name>
    <dbReference type="NCBI Taxonomy" id="3016050"/>
    <lineage>
        <taxon>Bacteria</taxon>
        <taxon>Bacillati</taxon>
        <taxon>Vulcanimicrobiota</taxon>
        <taxon>Vulcanimicrobiia</taxon>
        <taxon>Vulcanimicrobiales</taxon>
        <taxon>Vulcanimicrobiaceae</taxon>
        <taxon>Vulcanimicrobium</taxon>
    </lineage>
</organism>
<keyword evidence="3" id="KW-1185">Reference proteome</keyword>
<dbReference type="InterPro" id="IPR016032">
    <property type="entry name" value="Sig_transdc_resp-reg_C-effctor"/>
</dbReference>
<dbReference type="AlphaFoldDB" id="A0AAN2CAT4"/>
<dbReference type="InterPro" id="IPR036388">
    <property type="entry name" value="WH-like_DNA-bd_sf"/>
</dbReference>
<dbReference type="Gene3D" id="1.10.10.10">
    <property type="entry name" value="Winged helix-like DNA-binding domain superfamily/Winged helix DNA-binding domain"/>
    <property type="match status" value="1"/>
</dbReference>
<name>A0AAN2CAT4_UNVUL</name>
<accession>A0AAN2CAT4</accession>
<proteinExistence type="predicted"/>
<dbReference type="PROSITE" id="PS50043">
    <property type="entry name" value="HTH_LUXR_2"/>
    <property type="match status" value="1"/>
</dbReference>
<evidence type="ECO:0000259" key="1">
    <source>
        <dbReference type="PROSITE" id="PS50043"/>
    </source>
</evidence>
<sequence length="498" mass="55206">MDAMLNGRAQEPVVTLERFYEIACQGRRTDIEAFLMRFPASARIRDPIAIAARGMKSATSGDVAGGVALLKRATTHAEPDARPYIIDLLTPLMLISNEVDEALALMDSAVDVPAELIPAFQAQRSVIAARQGQDALSAELAQDALELGRALDNPLIVGRLIQRSGLAAFYREDFDEAQERALEAARCFERIESHRNAAMAYSILYVIAHYWLADPDVTRFYARHLTMCAHLAGDQSLEHIGLLYQLEAAAAAGDSRRFGSIRGRMLANRMNEQFWHQRYTYSVAEALAHGWAGRFDIARTLLVAQRKVETLTLAERAFCDALLAAVAVASWQIDEARTLARRVISQTTERSTKEPLFETRQRRIARILAATICVIIGDATRGRRALSRAFDPDAQFATLMTSKGLDEERVPPLMVGYVRFVNEACRSAMLTRPRHGLTETELEILRVLPEGVTLATIATSFGKSKKTLEKQVGSIYSKLQVGSRAEAVRRARDLGIYA</sequence>
<dbReference type="Proteomes" id="UP001317532">
    <property type="component" value="Chromosome"/>
</dbReference>
<gene>
    <name evidence="2" type="ORF">WPS_29700</name>
</gene>
<evidence type="ECO:0000313" key="3">
    <source>
        <dbReference type="Proteomes" id="UP001317532"/>
    </source>
</evidence>
<feature type="domain" description="HTH luxR-type" evidence="1">
    <location>
        <begin position="430"/>
        <end position="495"/>
    </location>
</feature>
<dbReference type="EMBL" id="AP025523">
    <property type="protein sequence ID" value="BDE07694.1"/>
    <property type="molecule type" value="Genomic_DNA"/>
</dbReference>
<dbReference type="GO" id="GO:0006355">
    <property type="term" value="P:regulation of DNA-templated transcription"/>
    <property type="evidence" value="ECO:0007669"/>
    <property type="project" value="InterPro"/>
</dbReference>
<dbReference type="GO" id="GO:0003677">
    <property type="term" value="F:DNA binding"/>
    <property type="evidence" value="ECO:0007669"/>
    <property type="project" value="InterPro"/>
</dbReference>
<dbReference type="PRINTS" id="PR00038">
    <property type="entry name" value="HTHLUXR"/>
</dbReference>
<protein>
    <recommendedName>
        <fullName evidence="1">HTH luxR-type domain-containing protein</fullName>
    </recommendedName>
</protein>
<dbReference type="SMART" id="SM00421">
    <property type="entry name" value="HTH_LUXR"/>
    <property type="match status" value="1"/>
</dbReference>